<dbReference type="EMBL" id="QWGP01000011">
    <property type="protein sequence ID" value="RHZ94710.1"/>
    <property type="molecule type" value="Genomic_DNA"/>
</dbReference>
<dbReference type="Gene3D" id="3.40.50.10490">
    <property type="entry name" value="Glucose-6-phosphate isomerase like protein, domain 1"/>
    <property type="match status" value="1"/>
</dbReference>
<evidence type="ECO:0000313" key="2">
    <source>
        <dbReference type="Proteomes" id="UP000266305"/>
    </source>
</evidence>
<dbReference type="Proteomes" id="UP000266305">
    <property type="component" value="Unassembled WGS sequence"/>
</dbReference>
<dbReference type="InterPro" id="IPR046348">
    <property type="entry name" value="SIS_dom_sf"/>
</dbReference>
<comment type="caution">
    <text evidence="1">The sequence shown here is derived from an EMBL/GenBank/DDBJ whole genome shotgun (WGS) entry which is preliminary data.</text>
</comment>
<keyword evidence="1" id="KW-0032">Aminotransferase</keyword>
<dbReference type="GO" id="GO:1901135">
    <property type="term" value="P:carbohydrate derivative metabolic process"/>
    <property type="evidence" value="ECO:0007669"/>
    <property type="project" value="InterPro"/>
</dbReference>
<name>A0AAX1ULA9_CERSP</name>
<protein>
    <submittedName>
        <fullName evidence="1">Glucosamine-fructose-6-phosphate aminotransferase</fullName>
    </submittedName>
</protein>
<keyword evidence="1" id="KW-0808">Transferase</keyword>
<proteinExistence type="predicted"/>
<dbReference type="GO" id="GO:0097367">
    <property type="term" value="F:carbohydrate derivative binding"/>
    <property type="evidence" value="ECO:0007669"/>
    <property type="project" value="InterPro"/>
</dbReference>
<organism evidence="1 2">
    <name type="scientific">Cereibacter sphaeroides</name>
    <name type="common">Rhodobacter sphaeroides</name>
    <dbReference type="NCBI Taxonomy" id="1063"/>
    <lineage>
        <taxon>Bacteria</taxon>
        <taxon>Pseudomonadati</taxon>
        <taxon>Pseudomonadota</taxon>
        <taxon>Alphaproteobacteria</taxon>
        <taxon>Rhodobacterales</taxon>
        <taxon>Paracoccaceae</taxon>
        <taxon>Cereibacter</taxon>
    </lineage>
</organism>
<accession>A0AAX1ULA9</accession>
<dbReference type="RefSeq" id="WP_119000246.1">
    <property type="nucleotide sequence ID" value="NZ_QWGP01000011.1"/>
</dbReference>
<evidence type="ECO:0000313" key="1">
    <source>
        <dbReference type="EMBL" id="RHZ94710.1"/>
    </source>
</evidence>
<sequence>MNLPAGSSLSRATALAGPFDAAGHRRDLEAALAAAETAARWIPALAVERLVLVGSGEAQLLAQPALDLVGRTSRLASFALASEEARIGLPPERAPGTLVLLSAPDPDLAETLAARGAAVWTLAPMAPEALCLQALAWAVHLLAARGEIAAPDAVREGLAALPCALGPAKAAFEPEAARLAARLRAEPYQIVTGAGGAWPVAHRFALSALERGLRLPARPVHAADFFHGTLELIEPGVSLLLVKGEDALRPLALRVERFVGRYTDRLRIVDAAAAELPGLGPRLRALATPVILAALLERVEAHLGPPAPRPGD</sequence>
<dbReference type="AlphaFoldDB" id="A0AAX1ULA9"/>
<reference evidence="1 2" key="1">
    <citation type="submission" date="2018-08" db="EMBL/GenBank/DDBJ databases">
        <title>Draft genome sequence of Rhodobacter sphaeroides FY.</title>
        <authorList>
            <person name="Rayyan A."/>
            <person name="Meyer T.E."/>
            <person name="Kyndt J.A."/>
        </authorList>
    </citation>
    <scope>NUCLEOTIDE SEQUENCE [LARGE SCALE GENOMIC DNA]</scope>
    <source>
        <strain evidence="1 2">FY</strain>
    </source>
</reference>
<gene>
    <name evidence="1" type="ORF">D1114_11620</name>
</gene>
<dbReference type="GO" id="GO:0008483">
    <property type="term" value="F:transaminase activity"/>
    <property type="evidence" value="ECO:0007669"/>
    <property type="project" value="UniProtKB-KW"/>
</dbReference>
<dbReference type="SUPFAM" id="SSF53697">
    <property type="entry name" value="SIS domain"/>
    <property type="match status" value="1"/>
</dbReference>